<feature type="region of interest" description="Disordered" evidence="6">
    <location>
        <begin position="149"/>
        <end position="263"/>
    </location>
</feature>
<dbReference type="Proteomes" id="UP001342314">
    <property type="component" value="Unassembled WGS sequence"/>
</dbReference>
<evidence type="ECO:0000256" key="5">
    <source>
        <dbReference type="ARBA" id="ARBA00023242"/>
    </source>
</evidence>
<evidence type="ECO:0000256" key="6">
    <source>
        <dbReference type="SAM" id="MobiDB-lite"/>
    </source>
</evidence>
<dbReference type="AlphaFoldDB" id="A0AAV5GSG1"/>
<feature type="compositionally biased region" description="Low complexity" evidence="6">
    <location>
        <begin position="248"/>
        <end position="263"/>
    </location>
</feature>
<proteinExistence type="predicted"/>
<feature type="compositionally biased region" description="Basic and acidic residues" evidence="6">
    <location>
        <begin position="149"/>
        <end position="211"/>
    </location>
</feature>
<dbReference type="PANTHER" id="PTHR15263">
    <property type="entry name" value="I-KAPPA-B-LIKE PROTEIN IKBL"/>
    <property type="match status" value="1"/>
</dbReference>
<evidence type="ECO:0000256" key="1">
    <source>
        <dbReference type="ARBA" id="ARBA00004123"/>
    </source>
</evidence>
<keyword evidence="2" id="KW-0597">Phosphoprotein</keyword>
<dbReference type="InterPro" id="IPR038753">
    <property type="entry name" value="NFKBIL1"/>
</dbReference>
<keyword evidence="8" id="KW-1185">Reference proteome</keyword>
<sequence>MPLRMKATSNADEAVLRAQHRAAKKSRSKRTPRTREESLTPPRNPPKRDLADEDWGFDESSVPPEQAYKRTRTDDEFLEALEDAEQHDRGIGVHEDNFYARHVPAYASYYGSAAGAAAGIDPGRDDLAQMDDEEYAEWVRAGMWRRKNRDEVERLERAERERKEREERERRDNERRDREERERIRKLEERRKRKSKEEEENARKRYDEGWSKLHKAVAGAAAAAAAAASAAPASSAPTPTGTPPPGSTPDATADAPATASTSSYPLRFTDFPWPLYPPMAFPPLTWPSLDDLTPSAISSFLLPDSLPADKHKATLRQAVLAYHPDRFERFVLRVPEDKEDVRERVRELGLRVSQVLNDLSKRGA</sequence>
<dbReference type="PANTHER" id="PTHR15263:SF1">
    <property type="entry name" value="NF-KAPPA-B INHIBITOR-LIKE PROTEIN 1"/>
    <property type="match status" value="1"/>
</dbReference>
<reference evidence="7 8" key="1">
    <citation type="submission" date="2021-12" db="EMBL/GenBank/DDBJ databases">
        <title>High titer production of polyol ester of fatty acids by Rhodotorula paludigena BS15 towards product separation-free biomass refinery.</title>
        <authorList>
            <person name="Mano J."/>
            <person name="Ono H."/>
            <person name="Tanaka T."/>
            <person name="Naito K."/>
            <person name="Sushida H."/>
            <person name="Ike M."/>
            <person name="Tokuyasu K."/>
            <person name="Kitaoka M."/>
        </authorList>
    </citation>
    <scope>NUCLEOTIDE SEQUENCE [LARGE SCALE GENOMIC DNA]</scope>
    <source>
        <strain evidence="7 8">BS15</strain>
    </source>
</reference>
<comment type="subcellular location">
    <subcellularLocation>
        <location evidence="1">Nucleus</location>
    </subcellularLocation>
</comment>
<keyword evidence="3" id="KW-0677">Repeat</keyword>
<evidence type="ECO:0000256" key="2">
    <source>
        <dbReference type="ARBA" id="ARBA00022553"/>
    </source>
</evidence>
<evidence type="ECO:0000313" key="7">
    <source>
        <dbReference type="EMBL" id="GJN92432.1"/>
    </source>
</evidence>
<keyword evidence="4" id="KW-0040">ANK repeat</keyword>
<comment type="caution">
    <text evidence="7">The sequence shown here is derived from an EMBL/GenBank/DDBJ whole genome shotgun (WGS) entry which is preliminary data.</text>
</comment>
<dbReference type="GO" id="GO:0005634">
    <property type="term" value="C:nucleus"/>
    <property type="evidence" value="ECO:0007669"/>
    <property type="project" value="UniProtKB-SubCell"/>
</dbReference>
<organism evidence="7 8">
    <name type="scientific">Rhodotorula paludigena</name>
    <dbReference type="NCBI Taxonomy" id="86838"/>
    <lineage>
        <taxon>Eukaryota</taxon>
        <taxon>Fungi</taxon>
        <taxon>Dikarya</taxon>
        <taxon>Basidiomycota</taxon>
        <taxon>Pucciniomycotina</taxon>
        <taxon>Microbotryomycetes</taxon>
        <taxon>Sporidiobolales</taxon>
        <taxon>Sporidiobolaceae</taxon>
        <taxon>Rhodotorula</taxon>
    </lineage>
</organism>
<name>A0AAV5GSG1_9BASI</name>
<accession>A0AAV5GSG1</accession>
<feature type="region of interest" description="Disordered" evidence="6">
    <location>
        <begin position="1"/>
        <end position="90"/>
    </location>
</feature>
<dbReference type="GO" id="GO:0043124">
    <property type="term" value="P:negative regulation of canonical NF-kappaB signal transduction"/>
    <property type="evidence" value="ECO:0007669"/>
    <property type="project" value="InterPro"/>
</dbReference>
<evidence type="ECO:0000256" key="4">
    <source>
        <dbReference type="ARBA" id="ARBA00023043"/>
    </source>
</evidence>
<protein>
    <submittedName>
        <fullName evidence="7">Uncharacterized protein</fullName>
    </submittedName>
</protein>
<feature type="compositionally biased region" description="Low complexity" evidence="6">
    <location>
        <begin position="218"/>
        <end position="239"/>
    </location>
</feature>
<evidence type="ECO:0000256" key="3">
    <source>
        <dbReference type="ARBA" id="ARBA00022737"/>
    </source>
</evidence>
<gene>
    <name evidence="7" type="ORF">Rhopal_005462-T1</name>
</gene>
<feature type="compositionally biased region" description="Basic residues" evidence="6">
    <location>
        <begin position="18"/>
        <end position="32"/>
    </location>
</feature>
<keyword evidence="5" id="KW-0539">Nucleus</keyword>
<evidence type="ECO:0000313" key="8">
    <source>
        <dbReference type="Proteomes" id="UP001342314"/>
    </source>
</evidence>
<dbReference type="EMBL" id="BQKY01000011">
    <property type="protein sequence ID" value="GJN92432.1"/>
    <property type="molecule type" value="Genomic_DNA"/>
</dbReference>